<organism evidence="2">
    <name type="scientific">Nothobranchius rachovii</name>
    <name type="common">bluefin notho</name>
    <dbReference type="NCBI Taxonomy" id="451742"/>
    <lineage>
        <taxon>Eukaryota</taxon>
        <taxon>Metazoa</taxon>
        <taxon>Chordata</taxon>
        <taxon>Craniata</taxon>
        <taxon>Vertebrata</taxon>
        <taxon>Euteleostomi</taxon>
        <taxon>Actinopterygii</taxon>
        <taxon>Neopterygii</taxon>
        <taxon>Teleostei</taxon>
        <taxon>Neoteleostei</taxon>
        <taxon>Acanthomorphata</taxon>
        <taxon>Ovalentaria</taxon>
        <taxon>Atherinomorphae</taxon>
        <taxon>Cyprinodontiformes</taxon>
        <taxon>Nothobranchiidae</taxon>
        <taxon>Nothobranchius</taxon>
    </lineage>
</organism>
<protein>
    <submittedName>
        <fullName evidence="2">Uncharacterized protein</fullName>
    </submittedName>
</protein>
<gene>
    <name evidence="2" type="primary">Nfu_g_1_012468</name>
</gene>
<evidence type="ECO:0000256" key="1">
    <source>
        <dbReference type="SAM" id="MobiDB-lite"/>
    </source>
</evidence>
<evidence type="ECO:0000313" key="2">
    <source>
        <dbReference type="EMBL" id="SBS11328.1"/>
    </source>
</evidence>
<feature type="compositionally biased region" description="Low complexity" evidence="1">
    <location>
        <begin position="1"/>
        <end position="22"/>
    </location>
</feature>
<reference evidence="2" key="2">
    <citation type="submission" date="2016-06" db="EMBL/GenBank/DDBJ databases">
        <title>The genome of a short-lived fish provides insights into sex chromosome evolution and the genetic control of aging.</title>
        <authorList>
            <person name="Reichwald K."/>
            <person name="Felder M."/>
            <person name="Petzold A."/>
            <person name="Koch P."/>
            <person name="Groth M."/>
            <person name="Platzer M."/>
        </authorList>
    </citation>
    <scope>NUCLEOTIDE SEQUENCE</scope>
    <source>
        <tissue evidence="2">Brain</tissue>
    </source>
</reference>
<sequence>GGRSSGATTSASATWPTASTWWRVMGTSGGPGGSVPATASMRSSASTTPAAGRTWRTATARRTRTATEPSGPSSRACPA</sequence>
<accession>A0A1A8S195</accession>
<feature type="compositionally biased region" description="Low complexity" evidence="1">
    <location>
        <begin position="37"/>
        <end position="58"/>
    </location>
</feature>
<proteinExistence type="predicted"/>
<reference evidence="2" key="1">
    <citation type="submission" date="2016-05" db="EMBL/GenBank/DDBJ databases">
        <authorList>
            <person name="Lavstsen T."/>
            <person name="Jespersen J.S."/>
        </authorList>
    </citation>
    <scope>NUCLEOTIDE SEQUENCE</scope>
    <source>
        <tissue evidence="2">Brain</tissue>
    </source>
</reference>
<feature type="region of interest" description="Disordered" evidence="1">
    <location>
        <begin position="1"/>
        <end position="79"/>
    </location>
</feature>
<name>A0A1A8S195_9TELE</name>
<feature type="non-terminal residue" evidence="2">
    <location>
        <position position="1"/>
    </location>
</feature>
<dbReference type="AlphaFoldDB" id="A0A1A8S195"/>
<dbReference type="EMBL" id="HAEI01010706">
    <property type="protein sequence ID" value="SBS11328.1"/>
    <property type="molecule type" value="Transcribed_RNA"/>
</dbReference>
<feature type="non-terminal residue" evidence="2">
    <location>
        <position position="79"/>
    </location>
</feature>